<dbReference type="Proteomes" id="UP000232122">
    <property type="component" value="Unassembled WGS sequence"/>
</dbReference>
<dbReference type="RefSeq" id="WP_125179545.1">
    <property type="nucleotide sequence ID" value="NZ_NPEF02000010.1"/>
</dbReference>
<name>A0AAE4QNS7_9LEPT</name>
<reference evidence="1 2" key="1">
    <citation type="journal article" date="2018" name="Microb. Genom.">
        <title>Deciphering the unexplored Leptospira diversity from soils uncovers genomic evolution to virulence.</title>
        <authorList>
            <person name="Thibeaux R."/>
            <person name="Iraola G."/>
            <person name="Ferres I."/>
            <person name="Bierque E."/>
            <person name="Girault D."/>
            <person name="Soupe-Gilbert M.E."/>
            <person name="Picardeau M."/>
            <person name="Goarant C."/>
        </authorList>
    </citation>
    <scope>NUCLEOTIDE SEQUENCE [LARGE SCALE GENOMIC DNA]</scope>
    <source>
        <strain evidence="1 2">ATI7-C-A5</strain>
    </source>
</reference>
<evidence type="ECO:0000313" key="2">
    <source>
        <dbReference type="Proteomes" id="UP000232122"/>
    </source>
</evidence>
<proteinExistence type="predicted"/>
<comment type="caution">
    <text evidence="1">The sequence shown here is derived from an EMBL/GenBank/DDBJ whole genome shotgun (WGS) entry which is preliminary data.</text>
</comment>
<protein>
    <submittedName>
        <fullName evidence="1">Uncharacterized protein</fullName>
    </submittedName>
</protein>
<dbReference type="EMBL" id="NPEF02000010">
    <property type="protein sequence ID" value="MDV6235769.1"/>
    <property type="molecule type" value="Genomic_DNA"/>
</dbReference>
<gene>
    <name evidence="1" type="ORF">CH379_009035</name>
</gene>
<keyword evidence="2" id="KW-1185">Reference proteome</keyword>
<sequence>MIGEVYRYNDSAGAKFSEDMLKDRIPLSANDDVCVARMDFTSGTSRLEYHRKLSSLSDNALRLIVWHEYAHILNRDNDVQDSTVMEDFADDQAINWILNTEVWKISSETELQKELDSIWTTSEDIGGKCTLPKYRKTSILMTWKTNSDLKSDTVRIVKKIRDNSLSRPGYVGYVGYVQNLNRTDYVTHVAQFSKRGTQLVENTYFADSKNNLFYYWKGSVVQVGRILFEDLKPFKIVVLQNLKKETFSLTQTSDSSGGILKYDIKSANGTDVGLLIRLKDPAASGFTLSENVAASNR</sequence>
<dbReference type="AlphaFoldDB" id="A0AAE4QNS7"/>
<accession>A0AAE4QNS7</accession>
<organism evidence="1 2">
    <name type="scientific">Leptospira ellisii</name>
    <dbReference type="NCBI Taxonomy" id="2023197"/>
    <lineage>
        <taxon>Bacteria</taxon>
        <taxon>Pseudomonadati</taxon>
        <taxon>Spirochaetota</taxon>
        <taxon>Spirochaetia</taxon>
        <taxon>Leptospirales</taxon>
        <taxon>Leptospiraceae</taxon>
        <taxon>Leptospira</taxon>
    </lineage>
</organism>
<evidence type="ECO:0000313" key="1">
    <source>
        <dbReference type="EMBL" id="MDV6235769.1"/>
    </source>
</evidence>